<sequence length="220" mass="24978">MEKSEITSEWEARMTAQRVFNNVAKPGAKMYCTTTLGPFRIRCTPVQEGELAVNVIGSRSWYILEEDLLRFLRREDMQTIFPFFEGVVETGQVKKSAFRNLVVHAYIERIRSLAHSLNDTKTAVQQLHKLASAIVSVVILVVFVLVMGLATSKVILLITSQLLLVGFMIQNTCKTIFEAIIFVFVMHPFDVGDHCKIDGVQVWKLRNITALASRVRIYLL</sequence>
<evidence type="ECO:0000313" key="5">
    <source>
        <dbReference type="Proteomes" id="UP000316621"/>
    </source>
</evidence>
<organism evidence="4 5">
    <name type="scientific">Papaver somniferum</name>
    <name type="common">Opium poppy</name>
    <dbReference type="NCBI Taxonomy" id="3469"/>
    <lineage>
        <taxon>Eukaryota</taxon>
        <taxon>Viridiplantae</taxon>
        <taxon>Streptophyta</taxon>
        <taxon>Embryophyta</taxon>
        <taxon>Tracheophyta</taxon>
        <taxon>Spermatophyta</taxon>
        <taxon>Magnoliopsida</taxon>
        <taxon>Ranunculales</taxon>
        <taxon>Papaveraceae</taxon>
        <taxon>Papaveroideae</taxon>
        <taxon>Papaver</taxon>
    </lineage>
</organism>
<dbReference type="GO" id="GO:0006820">
    <property type="term" value="P:monoatomic anion transport"/>
    <property type="evidence" value="ECO:0007669"/>
    <property type="project" value="TreeGrafter"/>
</dbReference>
<dbReference type="EMBL" id="CM010717">
    <property type="protein sequence ID" value="RZC53192.1"/>
    <property type="molecule type" value="Genomic_DNA"/>
</dbReference>
<dbReference type="Gramene" id="RZC53192">
    <property type="protein sequence ID" value="RZC53192"/>
    <property type="gene ID" value="C5167_012053"/>
</dbReference>
<keyword evidence="3" id="KW-0472">Membrane</keyword>
<dbReference type="AlphaFoldDB" id="A0A4Y7IZK5"/>
<dbReference type="PANTHER" id="PTHR31618">
    <property type="entry name" value="MECHANOSENSITIVE ION CHANNEL PROTEIN 5"/>
    <property type="match status" value="1"/>
</dbReference>
<evidence type="ECO:0000256" key="1">
    <source>
        <dbReference type="ARBA" id="ARBA00004141"/>
    </source>
</evidence>
<dbReference type="GO" id="GO:0050982">
    <property type="term" value="P:detection of mechanical stimulus"/>
    <property type="evidence" value="ECO:0007669"/>
    <property type="project" value="TreeGrafter"/>
</dbReference>
<dbReference type="OMA" id="RNINKFA"/>
<dbReference type="Proteomes" id="UP000316621">
    <property type="component" value="Chromosome 3"/>
</dbReference>
<evidence type="ECO:0000256" key="3">
    <source>
        <dbReference type="SAM" id="Phobius"/>
    </source>
</evidence>
<dbReference type="GO" id="GO:0005886">
    <property type="term" value="C:plasma membrane"/>
    <property type="evidence" value="ECO:0007669"/>
    <property type="project" value="TreeGrafter"/>
</dbReference>
<feature type="transmembrane region" description="Helical" evidence="3">
    <location>
        <begin position="130"/>
        <end position="150"/>
    </location>
</feature>
<evidence type="ECO:0000313" key="4">
    <source>
        <dbReference type="EMBL" id="RZC53192.1"/>
    </source>
</evidence>
<dbReference type="STRING" id="3469.A0A4Y7IZK5"/>
<evidence type="ECO:0000256" key="2">
    <source>
        <dbReference type="ARBA" id="ARBA00008017"/>
    </source>
</evidence>
<proteinExistence type="inferred from homology"/>
<feature type="transmembrane region" description="Helical" evidence="3">
    <location>
        <begin position="162"/>
        <end position="186"/>
    </location>
</feature>
<keyword evidence="5" id="KW-1185">Reference proteome</keyword>
<comment type="subcellular location">
    <subcellularLocation>
        <location evidence="1">Membrane</location>
        <topology evidence="1">Multi-pass membrane protein</topology>
    </subcellularLocation>
</comment>
<gene>
    <name evidence="4" type="ORF">C5167_012053</name>
</gene>
<protein>
    <submittedName>
        <fullName evidence="4">Uncharacterized protein</fullName>
    </submittedName>
</protein>
<name>A0A4Y7IZK5_PAPSO</name>
<dbReference type="PANTHER" id="PTHR31618:SF26">
    <property type="entry name" value="MECHANOSENSITIVE ION CHANNEL PROTEIN"/>
    <property type="match status" value="1"/>
</dbReference>
<dbReference type="InterPro" id="IPR016688">
    <property type="entry name" value="MscS-like_plants/fungi"/>
</dbReference>
<keyword evidence="3" id="KW-0812">Transmembrane</keyword>
<reference evidence="4 5" key="1">
    <citation type="journal article" date="2018" name="Science">
        <title>The opium poppy genome and morphinan production.</title>
        <authorList>
            <person name="Guo L."/>
            <person name="Winzer T."/>
            <person name="Yang X."/>
            <person name="Li Y."/>
            <person name="Ning Z."/>
            <person name="He Z."/>
            <person name="Teodor R."/>
            <person name="Lu Y."/>
            <person name="Bowser T.A."/>
            <person name="Graham I.A."/>
            <person name="Ye K."/>
        </authorList>
    </citation>
    <scope>NUCLEOTIDE SEQUENCE [LARGE SCALE GENOMIC DNA]</scope>
    <source>
        <strain evidence="5">cv. HN1</strain>
        <tissue evidence="4">Leaves</tissue>
    </source>
</reference>
<keyword evidence="3" id="KW-1133">Transmembrane helix</keyword>
<accession>A0A4Y7IZK5</accession>
<comment type="similarity">
    <text evidence="2">Belongs to the MscS (TC 1.A.23) family.</text>
</comment>
<dbReference type="GO" id="GO:0008381">
    <property type="term" value="F:mechanosensitive monoatomic ion channel activity"/>
    <property type="evidence" value="ECO:0007669"/>
    <property type="project" value="TreeGrafter"/>
</dbReference>